<dbReference type="SMART" id="SM00823">
    <property type="entry name" value="PKS_PP"/>
    <property type="match status" value="1"/>
</dbReference>
<protein>
    <recommendedName>
        <fullName evidence="5">Carrier domain-containing protein</fullName>
    </recommendedName>
</protein>
<dbReference type="SUPFAM" id="SSF56801">
    <property type="entry name" value="Acetyl-CoA synthetase-like"/>
    <property type="match status" value="1"/>
</dbReference>
<keyword evidence="3" id="KW-0597">Phosphoprotein</keyword>
<gene>
    <name evidence="6" type="ORF">CGL56_12685</name>
</gene>
<evidence type="ECO:0000256" key="1">
    <source>
        <dbReference type="ARBA" id="ARBA00001957"/>
    </source>
</evidence>
<dbReference type="InterPro" id="IPR036736">
    <property type="entry name" value="ACP-like_sf"/>
</dbReference>
<dbReference type="SUPFAM" id="SSF52777">
    <property type="entry name" value="CoA-dependent acyltransferases"/>
    <property type="match status" value="4"/>
</dbReference>
<proteinExistence type="predicted"/>
<dbReference type="GO" id="GO:0044550">
    <property type="term" value="P:secondary metabolite biosynthetic process"/>
    <property type="evidence" value="ECO:0007669"/>
    <property type="project" value="TreeGrafter"/>
</dbReference>
<dbReference type="InterPro" id="IPR000873">
    <property type="entry name" value="AMP-dep_synth/lig_dom"/>
</dbReference>
<dbReference type="Pfam" id="PF00501">
    <property type="entry name" value="AMP-binding"/>
    <property type="match status" value="1"/>
</dbReference>
<dbReference type="InterPro" id="IPR006162">
    <property type="entry name" value="Ppantetheine_attach_site"/>
</dbReference>
<keyword evidence="7" id="KW-1185">Reference proteome</keyword>
<dbReference type="OrthoDB" id="4317020at2"/>
<dbReference type="InterPro" id="IPR009081">
    <property type="entry name" value="PP-bd_ACP"/>
</dbReference>
<dbReference type="Pfam" id="PF00668">
    <property type="entry name" value="Condensation"/>
    <property type="match status" value="2"/>
</dbReference>
<dbReference type="NCBIfam" id="TIGR01720">
    <property type="entry name" value="NRPS-para261"/>
    <property type="match status" value="1"/>
</dbReference>
<feature type="region of interest" description="Disordered" evidence="4">
    <location>
        <begin position="1"/>
        <end position="33"/>
    </location>
</feature>
<dbReference type="NCBIfam" id="TIGR01733">
    <property type="entry name" value="AA-adenyl-dom"/>
    <property type="match status" value="1"/>
</dbReference>
<dbReference type="Gene3D" id="3.30.559.30">
    <property type="entry name" value="Nonribosomal peptide synthetase, condensation domain"/>
    <property type="match status" value="2"/>
</dbReference>
<dbReference type="InterPro" id="IPR023213">
    <property type="entry name" value="CAT-like_dom_sf"/>
</dbReference>
<organism evidence="6 7">
    <name type="scientific">Neolewinella marina</name>
    <dbReference type="NCBI Taxonomy" id="438751"/>
    <lineage>
        <taxon>Bacteria</taxon>
        <taxon>Pseudomonadati</taxon>
        <taxon>Bacteroidota</taxon>
        <taxon>Saprospiria</taxon>
        <taxon>Saprospirales</taxon>
        <taxon>Lewinellaceae</taxon>
        <taxon>Neolewinella</taxon>
    </lineage>
</organism>
<evidence type="ECO:0000256" key="3">
    <source>
        <dbReference type="ARBA" id="ARBA00022553"/>
    </source>
</evidence>
<dbReference type="GO" id="GO:0043041">
    <property type="term" value="P:amino acid activation for nonribosomal peptide biosynthetic process"/>
    <property type="evidence" value="ECO:0007669"/>
    <property type="project" value="TreeGrafter"/>
</dbReference>
<dbReference type="GO" id="GO:0005737">
    <property type="term" value="C:cytoplasm"/>
    <property type="evidence" value="ECO:0007669"/>
    <property type="project" value="TreeGrafter"/>
</dbReference>
<dbReference type="CDD" id="cd19531">
    <property type="entry name" value="LCL_NRPS-like"/>
    <property type="match status" value="1"/>
</dbReference>
<dbReference type="InterPro" id="IPR020806">
    <property type="entry name" value="PKS_PP-bd"/>
</dbReference>
<dbReference type="GO" id="GO:0003824">
    <property type="term" value="F:catalytic activity"/>
    <property type="evidence" value="ECO:0007669"/>
    <property type="project" value="InterPro"/>
</dbReference>
<name>A0A2G0CDI0_9BACT</name>
<dbReference type="Pfam" id="PF00550">
    <property type="entry name" value="PP-binding"/>
    <property type="match status" value="1"/>
</dbReference>
<evidence type="ECO:0000313" key="7">
    <source>
        <dbReference type="Proteomes" id="UP000226437"/>
    </source>
</evidence>
<comment type="cofactor">
    <cofactor evidence="1">
        <name>pantetheine 4'-phosphate</name>
        <dbReference type="ChEBI" id="CHEBI:47942"/>
    </cofactor>
</comment>
<dbReference type="InterPro" id="IPR020845">
    <property type="entry name" value="AMP-binding_CS"/>
</dbReference>
<evidence type="ECO:0000256" key="4">
    <source>
        <dbReference type="SAM" id="MobiDB-lite"/>
    </source>
</evidence>
<feature type="domain" description="Carrier" evidence="5">
    <location>
        <begin position="983"/>
        <end position="1057"/>
    </location>
</feature>
<accession>A0A2G0CDI0</accession>
<dbReference type="InterPro" id="IPR001242">
    <property type="entry name" value="Condensation_dom"/>
</dbReference>
<dbReference type="PROSITE" id="PS50075">
    <property type="entry name" value="CARRIER"/>
    <property type="match status" value="1"/>
</dbReference>
<dbReference type="FunFam" id="3.40.50.980:FF:000001">
    <property type="entry name" value="Non-ribosomal peptide synthetase"/>
    <property type="match status" value="1"/>
</dbReference>
<dbReference type="SUPFAM" id="SSF47336">
    <property type="entry name" value="ACP-like"/>
    <property type="match status" value="1"/>
</dbReference>
<keyword evidence="2" id="KW-0596">Phosphopantetheine</keyword>
<dbReference type="PROSITE" id="PS00012">
    <property type="entry name" value="PHOSPHOPANTETHEINE"/>
    <property type="match status" value="1"/>
</dbReference>
<evidence type="ECO:0000313" key="6">
    <source>
        <dbReference type="EMBL" id="PHK98041.1"/>
    </source>
</evidence>
<dbReference type="Gene3D" id="1.10.1200.10">
    <property type="entry name" value="ACP-like"/>
    <property type="match status" value="1"/>
</dbReference>
<dbReference type="InterPro" id="IPR010060">
    <property type="entry name" value="NRPS_synth"/>
</dbReference>
<dbReference type="CDD" id="cd05930">
    <property type="entry name" value="A_NRPS"/>
    <property type="match status" value="1"/>
</dbReference>
<dbReference type="Gene3D" id="3.30.559.10">
    <property type="entry name" value="Chloramphenicol acetyltransferase-like domain"/>
    <property type="match status" value="2"/>
</dbReference>
<evidence type="ECO:0000259" key="5">
    <source>
        <dbReference type="PROSITE" id="PS50075"/>
    </source>
</evidence>
<comment type="caution">
    <text evidence="6">The sequence shown here is derived from an EMBL/GenBank/DDBJ whole genome shotgun (WGS) entry which is preliminary data.</text>
</comment>
<dbReference type="PANTHER" id="PTHR45527:SF1">
    <property type="entry name" value="FATTY ACID SYNTHASE"/>
    <property type="match status" value="1"/>
</dbReference>
<dbReference type="InterPro" id="IPR010071">
    <property type="entry name" value="AA_adenyl_dom"/>
</dbReference>
<dbReference type="PANTHER" id="PTHR45527">
    <property type="entry name" value="NONRIBOSOMAL PEPTIDE SYNTHETASE"/>
    <property type="match status" value="1"/>
</dbReference>
<dbReference type="Gene3D" id="3.40.50.980">
    <property type="match status" value="2"/>
</dbReference>
<dbReference type="RefSeq" id="WP_099106940.1">
    <property type="nucleotide sequence ID" value="NZ_JAATJF010000002.1"/>
</dbReference>
<dbReference type="EMBL" id="PDLO01000005">
    <property type="protein sequence ID" value="PHK98041.1"/>
    <property type="molecule type" value="Genomic_DNA"/>
</dbReference>
<dbReference type="InterPro" id="IPR045851">
    <property type="entry name" value="AMP-bd_C_sf"/>
</dbReference>
<dbReference type="Gene3D" id="2.30.38.10">
    <property type="entry name" value="Luciferase, Domain 3"/>
    <property type="match status" value="1"/>
</dbReference>
<dbReference type="FunFam" id="1.10.1200.10:FF:000005">
    <property type="entry name" value="Nonribosomal peptide synthetase 1"/>
    <property type="match status" value="1"/>
</dbReference>
<dbReference type="Gene3D" id="3.30.300.30">
    <property type="match status" value="1"/>
</dbReference>
<sequence>MSSPSLLNKWLNRKKPAATPVTEKTPADDPGGVYPLSRGQERLWFLTQTNPDNPFYNYAERYLVEGPLDATRLETAFRQVASRHGMMRTTFALAGEGPRQYVGSETLLAWEYREMPGDTEAAIALGIERARQPFDLQGGPLTRVLLVGTGEESHVLIVTQHHIVTDKWSMRILLEEVARAYREPEGVVAAPAPQLSYGTYAVRQRSIESPDSVAYWKEQLAGAPALLELPTDRPRPRQLSYRGAFTTAPLSPALSERIRQRCRELETTPYNYLLAAYLLMLYRYSGQEDLLVGTPVSNRDSLELERVIGFFNESVVVRAILEENLPFSELVRRVRDTMLEAFQHKNAPFESIVREVNPVRHPGANPLFQAMFILHKLPEDLEFGARTRAVSESLDIGVTKFDLTLFIADTANCFSATFEYATDLFDADRVDRMLGHFDYILQQVTEQPGLRLSEIDLLPPAELELLLAHPFPEAAPRSLLSLDQQITAAAASQPDATAVTCGSERLTYGELVHRATALAAGLLRRGLRPGEVVGLHTPRSVDTVIGLYGILKAGGAYLPLDPTYPVDRLRYMLEDSGARWLVTHGPLADPDAVGSIELVRMDEPGAEPADSVPEFPTPDFEDPAYLIYTSGSSGQPKGVVISHRNLVFSNGARAEVYGTPPTAFLLLSSFSFDSSVAGIFWTLAGGGKLVIAPERAEQDMRGLARLIDGEGITHTLLLPSLYGQLLEQTEGNQLQQLRTVIVAGEACSPGMVEGHFATLPSTELYNEYGPTEATVWATAHRLTPADAHGSVPIGQPIPFTRVFLTLPNGRLAPLGVAGELCIAGEGVAAGYWRRPALTDEKFSALVLPDGTSVRVYRTGDRATWRADGRLLFQGRQDQQVKVRGYRVELGEIRSQLLREAGIRDAEVAVADGRRLVAYLLAEADLDASTLQRNLQQRMPSYMVPTRFFRLEAFPRLPNGKVDLQALTTGDPGELLANDPGTSPPETEAERRLLDIWKEVLGTPAIGVTDNFFSLGGDSILSIQLLSRARRAGLEFPPTAIFDRQTVRELAAVARHTADGPPEPEAPTFTGALPLTPIQYWFFEEHRTAPHHWNHAWRLPLDPGVLPDAVIAVAEAIVEHNEALRQNFIREGGEWRSVIRPHRRGRVFSNLSGTEEEAWASLSGVQAEWNLEDDLLFRVFWLAGEQGGPPSLVLLAHHLVIDMVSWEAILKDLADGLVTSDKLPRSRGAAFHRWPRQLEDWAAEGKFDRGLAFWQQQVDTQLPVDHPGTLPVRQATIATEAAVLDEPVTRAFLQSANAAYGTRPEELLLAALLLTLREYTGSGQHCVNLERHGREPLDSGLPIQETTGWFTASYPLTFALAEGGGHREAIVTAKEQLRAVPGNGIGYGVLRYLARKEGLEQSPAVFCNYLGQRSSDAGGPAGRAEFLSQGLRHPAGEVNRVWEINSVVEDGRLHIQWSYSRDLHDPQTIVTLLAFLGQSLSELIHHCGSINEPVLTPSDFPDAGLSDTDLEGLLGELNL</sequence>
<dbReference type="GO" id="GO:0031177">
    <property type="term" value="F:phosphopantetheine binding"/>
    <property type="evidence" value="ECO:0007669"/>
    <property type="project" value="InterPro"/>
</dbReference>
<dbReference type="Proteomes" id="UP000226437">
    <property type="component" value="Unassembled WGS sequence"/>
</dbReference>
<reference evidence="6 7" key="1">
    <citation type="submission" date="2017-10" db="EMBL/GenBank/DDBJ databases">
        <title>The draft genome sequence of Lewinella marina KCTC 32374.</title>
        <authorList>
            <person name="Wang K."/>
        </authorList>
    </citation>
    <scope>NUCLEOTIDE SEQUENCE [LARGE SCALE GENOMIC DNA]</scope>
    <source>
        <strain evidence="6 7">MKG-38</strain>
    </source>
</reference>
<dbReference type="PROSITE" id="PS00455">
    <property type="entry name" value="AMP_BINDING"/>
    <property type="match status" value="1"/>
</dbReference>
<evidence type="ECO:0000256" key="2">
    <source>
        <dbReference type="ARBA" id="ARBA00022450"/>
    </source>
</evidence>